<organism evidence="1 2">
    <name type="scientific">Brassica cretica</name>
    <name type="common">Mustard</name>
    <dbReference type="NCBI Taxonomy" id="69181"/>
    <lineage>
        <taxon>Eukaryota</taxon>
        <taxon>Viridiplantae</taxon>
        <taxon>Streptophyta</taxon>
        <taxon>Embryophyta</taxon>
        <taxon>Tracheophyta</taxon>
        <taxon>Spermatophyta</taxon>
        <taxon>Magnoliopsida</taxon>
        <taxon>eudicotyledons</taxon>
        <taxon>Gunneridae</taxon>
        <taxon>Pentapetalae</taxon>
        <taxon>rosids</taxon>
        <taxon>malvids</taxon>
        <taxon>Brassicales</taxon>
        <taxon>Brassicaceae</taxon>
        <taxon>Brassiceae</taxon>
        <taxon>Brassica</taxon>
    </lineage>
</organism>
<evidence type="ECO:0000313" key="1">
    <source>
        <dbReference type="EMBL" id="KAF3505212.1"/>
    </source>
</evidence>
<sequence length="131" mass="14449">MSPQPQNLEPTSSIVQLTPPIFSIVQSLDSLVKDTHLGPGCCKIFGLMSTRRDISALSEVLPHFVSIGETDPQDVYTVFPDHTYGCAIGAKYEWEANSVALFWTLKASLSMSSGGLFKIRFLLRDILLTRS</sequence>
<dbReference type="Proteomes" id="UP000712600">
    <property type="component" value="Unassembled WGS sequence"/>
</dbReference>
<proteinExistence type="predicted"/>
<dbReference type="AlphaFoldDB" id="A0A8S9NN34"/>
<accession>A0A8S9NN34</accession>
<reference evidence="1" key="1">
    <citation type="submission" date="2019-12" db="EMBL/GenBank/DDBJ databases">
        <title>Genome sequencing and annotation of Brassica cretica.</title>
        <authorList>
            <person name="Studholme D.J."/>
            <person name="Sarris P."/>
        </authorList>
    </citation>
    <scope>NUCLEOTIDE SEQUENCE</scope>
    <source>
        <strain evidence="1">PFS-109/04</strain>
        <tissue evidence="1">Leaf</tissue>
    </source>
</reference>
<dbReference type="EMBL" id="QGKX02001621">
    <property type="protein sequence ID" value="KAF3505212.1"/>
    <property type="molecule type" value="Genomic_DNA"/>
</dbReference>
<protein>
    <submittedName>
        <fullName evidence="1">Uncharacterized protein</fullName>
    </submittedName>
</protein>
<comment type="caution">
    <text evidence="1">The sequence shown here is derived from an EMBL/GenBank/DDBJ whole genome shotgun (WGS) entry which is preliminary data.</text>
</comment>
<gene>
    <name evidence="1" type="ORF">F2Q69_00041659</name>
</gene>
<evidence type="ECO:0000313" key="2">
    <source>
        <dbReference type="Proteomes" id="UP000712600"/>
    </source>
</evidence>
<name>A0A8S9NN34_BRACR</name>